<proteinExistence type="predicted"/>
<reference evidence="2 3" key="1">
    <citation type="journal article" date="2019" name="Sci. Rep.">
        <title>Orb-weaving spider Araneus ventricosus genome elucidates the spidroin gene catalogue.</title>
        <authorList>
            <person name="Kono N."/>
            <person name="Nakamura H."/>
            <person name="Ohtoshi R."/>
            <person name="Moran D.A.P."/>
            <person name="Shinohara A."/>
            <person name="Yoshida Y."/>
            <person name="Fujiwara M."/>
            <person name="Mori M."/>
            <person name="Tomita M."/>
            <person name="Arakawa K."/>
        </authorList>
    </citation>
    <scope>NUCLEOTIDE SEQUENCE [LARGE SCALE GENOMIC DNA]</scope>
</reference>
<keyword evidence="3" id="KW-1185">Reference proteome</keyword>
<feature type="region of interest" description="Disordered" evidence="1">
    <location>
        <begin position="76"/>
        <end position="97"/>
    </location>
</feature>
<dbReference type="EMBL" id="BGPR01065884">
    <property type="protein sequence ID" value="GBO40604.1"/>
    <property type="molecule type" value="Genomic_DNA"/>
</dbReference>
<evidence type="ECO:0000313" key="3">
    <source>
        <dbReference type="Proteomes" id="UP000499080"/>
    </source>
</evidence>
<comment type="caution">
    <text evidence="2">The sequence shown here is derived from an EMBL/GenBank/DDBJ whole genome shotgun (WGS) entry which is preliminary data.</text>
</comment>
<dbReference type="Proteomes" id="UP000499080">
    <property type="component" value="Unassembled WGS sequence"/>
</dbReference>
<feature type="region of interest" description="Disordered" evidence="1">
    <location>
        <begin position="1"/>
        <end position="23"/>
    </location>
</feature>
<dbReference type="AlphaFoldDB" id="A0A4Y2WVF3"/>
<protein>
    <submittedName>
        <fullName evidence="2">Uncharacterized protein</fullName>
    </submittedName>
</protein>
<evidence type="ECO:0000256" key="1">
    <source>
        <dbReference type="SAM" id="MobiDB-lite"/>
    </source>
</evidence>
<gene>
    <name evidence="2" type="ORF">AVEN_209813_1</name>
</gene>
<name>A0A4Y2WVF3_ARAVE</name>
<sequence length="97" mass="10742">MTRATPELAPPHQASAPRQWRTRGPLDTISLQEALYTTDLQWNQVLSLSPSGCQGDTLPPDHCDLWLNCRIINPMSPIPPQTGRPTEPGLGRFRTLG</sequence>
<evidence type="ECO:0000313" key="2">
    <source>
        <dbReference type="EMBL" id="GBO40604.1"/>
    </source>
</evidence>
<accession>A0A4Y2WVF3</accession>
<organism evidence="2 3">
    <name type="scientific">Araneus ventricosus</name>
    <name type="common">Orbweaver spider</name>
    <name type="synonym">Epeira ventricosa</name>
    <dbReference type="NCBI Taxonomy" id="182803"/>
    <lineage>
        <taxon>Eukaryota</taxon>
        <taxon>Metazoa</taxon>
        <taxon>Ecdysozoa</taxon>
        <taxon>Arthropoda</taxon>
        <taxon>Chelicerata</taxon>
        <taxon>Arachnida</taxon>
        <taxon>Araneae</taxon>
        <taxon>Araneomorphae</taxon>
        <taxon>Entelegynae</taxon>
        <taxon>Araneoidea</taxon>
        <taxon>Araneidae</taxon>
        <taxon>Araneus</taxon>
    </lineage>
</organism>